<evidence type="ECO:0000256" key="5">
    <source>
        <dbReference type="SAM" id="SignalP"/>
    </source>
</evidence>
<accession>A0A7J8MID4</accession>
<dbReference type="Proteomes" id="UP000593572">
    <property type="component" value="Unassembled WGS sequence"/>
</dbReference>
<comment type="caution">
    <text evidence="6">The sequence shown here is derived from an EMBL/GenBank/DDBJ whole genome shotgun (WGS) entry which is preliminary data.</text>
</comment>
<feature type="chain" id="PRO_5029779585" description="Protein kinase domain-containing protein" evidence="5">
    <location>
        <begin position="20"/>
        <end position="267"/>
    </location>
</feature>
<keyword evidence="2 4" id="KW-0547">Nucleotide-binding</keyword>
<dbReference type="PANTHER" id="PTHR47989">
    <property type="entry name" value="OS01G0750732 PROTEIN"/>
    <property type="match status" value="1"/>
</dbReference>
<evidence type="ECO:0000313" key="7">
    <source>
        <dbReference type="Proteomes" id="UP000593572"/>
    </source>
</evidence>
<evidence type="ECO:0000256" key="1">
    <source>
        <dbReference type="ARBA" id="ARBA00022527"/>
    </source>
</evidence>
<dbReference type="AlphaFoldDB" id="A0A7J8MID4"/>
<keyword evidence="1" id="KW-0723">Serine/threonine-protein kinase</keyword>
<dbReference type="SUPFAM" id="SSF56112">
    <property type="entry name" value="Protein kinase-like (PK-like)"/>
    <property type="match status" value="1"/>
</dbReference>
<dbReference type="GO" id="GO:0004674">
    <property type="term" value="F:protein serine/threonine kinase activity"/>
    <property type="evidence" value="ECO:0007669"/>
    <property type="project" value="UniProtKB-KW"/>
</dbReference>
<keyword evidence="1" id="KW-0808">Transferase</keyword>
<dbReference type="Gene3D" id="3.30.200.20">
    <property type="entry name" value="Phosphorylase Kinase, domain 1"/>
    <property type="match status" value="1"/>
</dbReference>
<evidence type="ECO:0008006" key="8">
    <source>
        <dbReference type="Google" id="ProtNLM"/>
    </source>
</evidence>
<keyword evidence="1" id="KW-0418">Kinase</keyword>
<feature type="signal peptide" evidence="5">
    <location>
        <begin position="1"/>
        <end position="19"/>
    </location>
</feature>
<evidence type="ECO:0000313" key="6">
    <source>
        <dbReference type="EMBL" id="MBA0564396.1"/>
    </source>
</evidence>
<feature type="binding site" evidence="4">
    <location>
        <position position="244"/>
    </location>
    <ligand>
        <name>ATP</name>
        <dbReference type="ChEBI" id="CHEBI:30616"/>
    </ligand>
</feature>
<evidence type="ECO:0000256" key="3">
    <source>
        <dbReference type="ARBA" id="ARBA00022840"/>
    </source>
</evidence>
<dbReference type="PANTHER" id="PTHR47989:SF62">
    <property type="entry name" value="OS05G0423500 PROTEIN"/>
    <property type="match status" value="1"/>
</dbReference>
<name>A0A7J8MID4_9ROSI</name>
<gene>
    <name evidence="6" type="ORF">Golob_009341</name>
</gene>
<dbReference type="InterPro" id="IPR011009">
    <property type="entry name" value="Kinase-like_dom_sf"/>
</dbReference>
<dbReference type="GO" id="GO:0005524">
    <property type="term" value="F:ATP binding"/>
    <property type="evidence" value="ECO:0007669"/>
    <property type="project" value="UniProtKB-UniRule"/>
</dbReference>
<proteinExistence type="predicted"/>
<dbReference type="PROSITE" id="PS00107">
    <property type="entry name" value="PROTEIN_KINASE_ATP"/>
    <property type="match status" value="1"/>
</dbReference>
<keyword evidence="5" id="KW-0732">Signal</keyword>
<evidence type="ECO:0000256" key="2">
    <source>
        <dbReference type="ARBA" id="ARBA00022741"/>
    </source>
</evidence>
<reference evidence="6 7" key="1">
    <citation type="journal article" date="2019" name="Genome Biol. Evol.">
        <title>Insights into the evolution of the New World diploid cottons (Gossypium, subgenus Houzingenia) based on genome sequencing.</title>
        <authorList>
            <person name="Grover C.E."/>
            <person name="Arick M.A. 2nd"/>
            <person name="Thrash A."/>
            <person name="Conover J.L."/>
            <person name="Sanders W.S."/>
            <person name="Peterson D.G."/>
            <person name="Frelichowski J.E."/>
            <person name="Scheffler J.A."/>
            <person name="Scheffler B.E."/>
            <person name="Wendel J.F."/>
        </authorList>
    </citation>
    <scope>NUCLEOTIDE SEQUENCE [LARGE SCALE GENOMIC DNA]</scope>
    <source>
        <strain evidence="6">157</strain>
        <tissue evidence="6">Leaf</tissue>
    </source>
</reference>
<dbReference type="EMBL" id="JABEZX010000009">
    <property type="protein sequence ID" value="MBA0564396.1"/>
    <property type="molecule type" value="Genomic_DNA"/>
</dbReference>
<organism evidence="6 7">
    <name type="scientific">Gossypium lobatum</name>
    <dbReference type="NCBI Taxonomy" id="34289"/>
    <lineage>
        <taxon>Eukaryota</taxon>
        <taxon>Viridiplantae</taxon>
        <taxon>Streptophyta</taxon>
        <taxon>Embryophyta</taxon>
        <taxon>Tracheophyta</taxon>
        <taxon>Spermatophyta</taxon>
        <taxon>Magnoliopsida</taxon>
        <taxon>eudicotyledons</taxon>
        <taxon>Gunneridae</taxon>
        <taxon>Pentapetalae</taxon>
        <taxon>rosids</taxon>
        <taxon>malvids</taxon>
        <taxon>Malvales</taxon>
        <taxon>Malvaceae</taxon>
        <taxon>Malvoideae</taxon>
        <taxon>Gossypium</taxon>
    </lineage>
</organism>
<keyword evidence="3 4" id="KW-0067">ATP-binding</keyword>
<protein>
    <recommendedName>
        <fullName evidence="8">Protein kinase domain-containing protein</fullName>
    </recommendedName>
</protein>
<sequence length="267" mass="29506">MVASMVCLLLFMQLSTFFASSIQVKSKICGTDHIVYSTSYGHELFYLNGDLVDKVLFCKTLQLHYADECVFEGFTATNDCGSNLSSGRKILKETEKGDDRVRIHPDNKKWKPNKPFRKYSDGTIIGIGAAAGTLLICCVYLCCSVCRRKGATAHAVLTKYPNSIHSASHLEMKSHSPSETVNPLVLSTSPKLKRMGSLHLSIEQVARATRNFSPELRIGKGGFGTVYRAVLDSGQVVAIKRAKKVSGEILFIDWQGNAERVFFVMLV</sequence>
<dbReference type="InterPro" id="IPR017441">
    <property type="entry name" value="Protein_kinase_ATP_BS"/>
</dbReference>
<keyword evidence="7" id="KW-1185">Reference proteome</keyword>
<evidence type="ECO:0000256" key="4">
    <source>
        <dbReference type="PROSITE-ProRule" id="PRU10141"/>
    </source>
</evidence>